<proteinExistence type="predicted"/>
<dbReference type="InterPro" id="IPR007369">
    <property type="entry name" value="Peptidase_A22B_SPP"/>
</dbReference>
<dbReference type="GO" id="GO:0030660">
    <property type="term" value="C:Golgi-associated vesicle membrane"/>
    <property type="evidence" value="ECO:0007669"/>
    <property type="project" value="TreeGrafter"/>
</dbReference>
<dbReference type="PANTHER" id="PTHR12174:SF90">
    <property type="entry name" value="SIGNAL PEPTIDE PEPTIDASE-LIKE 3"/>
    <property type="match status" value="1"/>
</dbReference>
<dbReference type="GO" id="GO:0098554">
    <property type="term" value="C:cytoplasmic side of endoplasmic reticulum membrane"/>
    <property type="evidence" value="ECO:0007669"/>
    <property type="project" value="TreeGrafter"/>
</dbReference>
<keyword evidence="1" id="KW-0645">Protease</keyword>
<name>A0A2P5XP66_GOSBA</name>
<accession>A0A2P5XP66</accession>
<keyword evidence="2" id="KW-0812">Transmembrane</keyword>
<keyword evidence="2" id="KW-1133">Transmembrane helix</keyword>
<evidence type="ECO:0000313" key="4">
    <source>
        <dbReference type="Proteomes" id="UP000239757"/>
    </source>
</evidence>
<keyword evidence="2" id="KW-0472">Membrane</keyword>
<evidence type="ECO:0000256" key="1">
    <source>
        <dbReference type="ARBA" id="ARBA00022670"/>
    </source>
</evidence>
<dbReference type="GO" id="GO:0098553">
    <property type="term" value="C:lumenal side of endoplasmic reticulum membrane"/>
    <property type="evidence" value="ECO:0007669"/>
    <property type="project" value="TreeGrafter"/>
</dbReference>
<dbReference type="EMBL" id="KZ664498">
    <property type="protein sequence ID" value="PPS05155.1"/>
    <property type="molecule type" value="Genomic_DNA"/>
</dbReference>
<dbReference type="GO" id="GO:0005765">
    <property type="term" value="C:lysosomal membrane"/>
    <property type="evidence" value="ECO:0007669"/>
    <property type="project" value="TreeGrafter"/>
</dbReference>
<keyword evidence="1" id="KW-0378">Hydrolase</keyword>
<sequence>MEDETRGVESSDAGTDSDNDQETIDISVKGAILFVILASVFLLLLFFFMSSWFLLVLTVLFCIGGVQGMHNIIITPVTRKCRNCPQKTVRLPVIGEVSILSLGVFLLCVIFAVAWAVHRRASYSWVGQNILELIIANIFALYAAVISWLNNVLSIWKPIVVEESALYQISNKMLRGKQVGF</sequence>
<dbReference type="PANTHER" id="PTHR12174">
    <property type="entry name" value="SIGNAL PEPTIDE PEPTIDASE"/>
    <property type="match status" value="1"/>
</dbReference>
<evidence type="ECO:0000256" key="2">
    <source>
        <dbReference type="SAM" id="Phobius"/>
    </source>
</evidence>
<organism evidence="3 4">
    <name type="scientific">Gossypium barbadense</name>
    <name type="common">Sea Island cotton</name>
    <name type="synonym">Hibiscus barbadensis</name>
    <dbReference type="NCBI Taxonomy" id="3634"/>
    <lineage>
        <taxon>Eukaryota</taxon>
        <taxon>Viridiplantae</taxon>
        <taxon>Streptophyta</taxon>
        <taxon>Embryophyta</taxon>
        <taxon>Tracheophyta</taxon>
        <taxon>Spermatophyta</taxon>
        <taxon>Magnoliopsida</taxon>
        <taxon>eudicotyledons</taxon>
        <taxon>Gunneridae</taxon>
        <taxon>Pentapetalae</taxon>
        <taxon>rosids</taxon>
        <taxon>malvids</taxon>
        <taxon>Malvales</taxon>
        <taxon>Malvaceae</taxon>
        <taxon>Malvoideae</taxon>
        <taxon>Gossypium</taxon>
    </lineage>
</organism>
<feature type="transmembrane region" description="Helical" evidence="2">
    <location>
        <begin position="55"/>
        <end position="77"/>
    </location>
</feature>
<evidence type="ECO:0000313" key="3">
    <source>
        <dbReference type="EMBL" id="PPS05155.1"/>
    </source>
</evidence>
<feature type="transmembrane region" description="Helical" evidence="2">
    <location>
        <begin position="31"/>
        <end position="49"/>
    </location>
</feature>
<dbReference type="GO" id="GO:0042500">
    <property type="term" value="F:aspartic endopeptidase activity, intramembrane cleaving"/>
    <property type="evidence" value="ECO:0007669"/>
    <property type="project" value="InterPro"/>
</dbReference>
<gene>
    <name evidence="3" type="ORF">GOBAR_AA15503</name>
</gene>
<protein>
    <submittedName>
        <fullName evidence="3">Uncharacterized protein</fullName>
    </submittedName>
</protein>
<dbReference type="GO" id="GO:0033619">
    <property type="term" value="P:membrane protein proteolysis"/>
    <property type="evidence" value="ECO:0007669"/>
    <property type="project" value="TreeGrafter"/>
</dbReference>
<dbReference type="AlphaFoldDB" id="A0A2P5XP66"/>
<feature type="transmembrane region" description="Helical" evidence="2">
    <location>
        <begin position="97"/>
        <end position="118"/>
    </location>
</feature>
<dbReference type="Pfam" id="PF04258">
    <property type="entry name" value="Peptidase_A22B"/>
    <property type="match status" value="1"/>
</dbReference>
<dbReference type="Proteomes" id="UP000239757">
    <property type="component" value="Unassembled WGS sequence"/>
</dbReference>
<feature type="transmembrane region" description="Helical" evidence="2">
    <location>
        <begin position="130"/>
        <end position="149"/>
    </location>
</feature>
<dbReference type="OrthoDB" id="29661at2759"/>
<reference evidence="3 4" key="1">
    <citation type="submission" date="2015-01" db="EMBL/GenBank/DDBJ databases">
        <title>Genome of allotetraploid Gossypium barbadense reveals genomic plasticity and fiber elongation in cotton evolution.</title>
        <authorList>
            <person name="Chen X."/>
            <person name="Liu X."/>
            <person name="Zhao B."/>
            <person name="Zheng H."/>
            <person name="Hu Y."/>
            <person name="Lu G."/>
            <person name="Yang C."/>
            <person name="Chen J."/>
            <person name="Shan C."/>
            <person name="Zhang L."/>
            <person name="Zhou Y."/>
            <person name="Wang L."/>
            <person name="Guo W."/>
            <person name="Bai Y."/>
            <person name="Ruan J."/>
            <person name="Shangguan X."/>
            <person name="Mao Y."/>
            <person name="Jiang J."/>
            <person name="Zhu Y."/>
            <person name="Lei J."/>
            <person name="Kang H."/>
            <person name="Chen S."/>
            <person name="He X."/>
            <person name="Wang R."/>
            <person name="Wang Y."/>
            <person name="Chen J."/>
            <person name="Wang L."/>
            <person name="Yu S."/>
            <person name="Wang B."/>
            <person name="Wei J."/>
            <person name="Song S."/>
            <person name="Lu X."/>
            <person name="Gao Z."/>
            <person name="Gu W."/>
            <person name="Deng X."/>
            <person name="Ma D."/>
            <person name="Wang S."/>
            <person name="Liang W."/>
            <person name="Fang L."/>
            <person name="Cai C."/>
            <person name="Zhu X."/>
            <person name="Zhou B."/>
            <person name="Zhang Y."/>
            <person name="Chen Z."/>
            <person name="Xu S."/>
            <person name="Zhu R."/>
            <person name="Wang S."/>
            <person name="Zhang T."/>
            <person name="Zhao G."/>
        </authorList>
    </citation>
    <scope>NUCLEOTIDE SEQUENCE [LARGE SCALE GENOMIC DNA]</scope>
    <source>
        <strain evidence="4">cv. Xinhai21</strain>
        <tissue evidence="3">Leaf</tissue>
    </source>
</reference>